<feature type="domain" description="Response regulatory" evidence="3">
    <location>
        <begin position="10"/>
        <end position="125"/>
    </location>
</feature>
<dbReference type="InterPro" id="IPR011006">
    <property type="entry name" value="CheY-like_superfamily"/>
</dbReference>
<gene>
    <name evidence="4" type="ORF">JFN93_20785</name>
</gene>
<dbReference type="PANTHER" id="PTHR44591:SF19">
    <property type="entry name" value="TWO-COMPONENT RESPONSE REGULATOR-RELATED"/>
    <property type="match status" value="1"/>
</dbReference>
<keyword evidence="5" id="KW-1185">Reference proteome</keyword>
<dbReference type="AlphaFoldDB" id="A0A8J7M1W2"/>
<sequence>MNDQINQPDRILIVDDEPHVISALCRALAETGYEIAGSTSGEEALRLMERESYKVVVSDEKMGGMQGTEFLANVRVRHPKTVRMMLTGNASLDLAMKAVNRGEIYRFFTKPWNDIELQLALMCAVEKYDLEEEIRQLSWTVKRQLFELQYLESHYPGITEIRRDASGAIQLELTEEPPER</sequence>
<evidence type="ECO:0000256" key="2">
    <source>
        <dbReference type="PROSITE-ProRule" id="PRU00169"/>
    </source>
</evidence>
<dbReference type="PROSITE" id="PS50110">
    <property type="entry name" value="RESPONSE_REGULATORY"/>
    <property type="match status" value="1"/>
</dbReference>
<evidence type="ECO:0000256" key="1">
    <source>
        <dbReference type="ARBA" id="ARBA00022553"/>
    </source>
</evidence>
<organism evidence="4 5">
    <name type="scientific">Geomesophilobacter sediminis</name>
    <dbReference type="NCBI Taxonomy" id="2798584"/>
    <lineage>
        <taxon>Bacteria</taxon>
        <taxon>Pseudomonadati</taxon>
        <taxon>Thermodesulfobacteriota</taxon>
        <taxon>Desulfuromonadia</taxon>
        <taxon>Geobacterales</taxon>
        <taxon>Geobacteraceae</taxon>
        <taxon>Geomesophilobacter</taxon>
    </lineage>
</organism>
<dbReference type="InterPro" id="IPR001789">
    <property type="entry name" value="Sig_transdc_resp-reg_receiver"/>
</dbReference>
<proteinExistence type="predicted"/>
<feature type="modified residue" description="4-aspartylphosphate" evidence="2">
    <location>
        <position position="59"/>
    </location>
</feature>
<dbReference type="SMART" id="SM00448">
    <property type="entry name" value="REC"/>
    <property type="match status" value="1"/>
</dbReference>
<evidence type="ECO:0000313" key="5">
    <source>
        <dbReference type="Proteomes" id="UP000636888"/>
    </source>
</evidence>
<evidence type="ECO:0000313" key="4">
    <source>
        <dbReference type="EMBL" id="MBJ6727155.1"/>
    </source>
</evidence>
<dbReference type="Proteomes" id="UP000636888">
    <property type="component" value="Unassembled WGS sequence"/>
</dbReference>
<accession>A0A8J7M1W2</accession>
<protein>
    <submittedName>
        <fullName evidence="4">Response regulator</fullName>
    </submittedName>
</protein>
<dbReference type="Pfam" id="PF00072">
    <property type="entry name" value="Response_reg"/>
    <property type="match status" value="1"/>
</dbReference>
<dbReference type="RefSeq" id="WP_199386066.1">
    <property type="nucleotide sequence ID" value="NZ_JAEMHM010000020.1"/>
</dbReference>
<evidence type="ECO:0000259" key="3">
    <source>
        <dbReference type="PROSITE" id="PS50110"/>
    </source>
</evidence>
<dbReference type="InterPro" id="IPR050595">
    <property type="entry name" value="Bact_response_regulator"/>
</dbReference>
<dbReference type="PANTHER" id="PTHR44591">
    <property type="entry name" value="STRESS RESPONSE REGULATOR PROTEIN 1"/>
    <property type="match status" value="1"/>
</dbReference>
<dbReference type="CDD" id="cd17569">
    <property type="entry name" value="REC_HupR-like"/>
    <property type="match status" value="1"/>
</dbReference>
<comment type="caution">
    <text evidence="4">The sequence shown here is derived from an EMBL/GenBank/DDBJ whole genome shotgun (WGS) entry which is preliminary data.</text>
</comment>
<name>A0A8J7M1W2_9BACT</name>
<dbReference type="Gene3D" id="3.40.50.2300">
    <property type="match status" value="1"/>
</dbReference>
<dbReference type="GO" id="GO:0000160">
    <property type="term" value="P:phosphorelay signal transduction system"/>
    <property type="evidence" value="ECO:0007669"/>
    <property type="project" value="InterPro"/>
</dbReference>
<keyword evidence="1 2" id="KW-0597">Phosphoprotein</keyword>
<dbReference type="SUPFAM" id="SSF52172">
    <property type="entry name" value="CheY-like"/>
    <property type="match status" value="1"/>
</dbReference>
<dbReference type="EMBL" id="JAEMHM010000020">
    <property type="protein sequence ID" value="MBJ6727155.1"/>
    <property type="molecule type" value="Genomic_DNA"/>
</dbReference>
<reference evidence="4" key="1">
    <citation type="submission" date="2020-12" db="EMBL/GenBank/DDBJ databases">
        <title>Geomonas sp. Red875, isolated from river sediment.</title>
        <authorList>
            <person name="Xu Z."/>
            <person name="Zhang Z."/>
            <person name="Masuda Y."/>
            <person name="Itoh H."/>
            <person name="Senoo K."/>
        </authorList>
    </citation>
    <scope>NUCLEOTIDE SEQUENCE</scope>
    <source>
        <strain evidence="4">Red875</strain>
    </source>
</reference>